<dbReference type="PANTHER" id="PTHR46143">
    <property type="entry name" value="CALPAIN-7"/>
    <property type="match status" value="1"/>
</dbReference>
<dbReference type="PRINTS" id="PR00704">
    <property type="entry name" value="CALPAIN"/>
</dbReference>
<dbReference type="SUPFAM" id="SSF54001">
    <property type="entry name" value="Cysteine proteinases"/>
    <property type="match status" value="1"/>
</dbReference>
<evidence type="ECO:0000256" key="4">
    <source>
        <dbReference type="ARBA" id="ARBA00022807"/>
    </source>
</evidence>
<proteinExistence type="inferred from homology"/>
<dbReference type="Pfam" id="PF00648">
    <property type="entry name" value="Peptidase_C2"/>
    <property type="match status" value="1"/>
</dbReference>
<evidence type="ECO:0000256" key="2">
    <source>
        <dbReference type="ARBA" id="ARBA00022670"/>
    </source>
</evidence>
<dbReference type="GO" id="GO:0004198">
    <property type="term" value="F:calcium-dependent cysteine-type endopeptidase activity"/>
    <property type="evidence" value="ECO:0007669"/>
    <property type="project" value="InterPro"/>
</dbReference>
<keyword evidence="4 6" id="KW-0788">Thiol protease</keyword>
<dbReference type="Gene3D" id="2.60.120.380">
    <property type="match status" value="2"/>
</dbReference>
<dbReference type="Gene3D" id="1.20.58.80">
    <property type="entry name" value="Phosphotransferase system, lactose/cellobiose-type IIA subunit"/>
    <property type="match status" value="1"/>
</dbReference>
<organism evidence="8 9">
    <name type="scientific">Rhynocoris fuscipes</name>
    <dbReference type="NCBI Taxonomy" id="488301"/>
    <lineage>
        <taxon>Eukaryota</taxon>
        <taxon>Metazoa</taxon>
        <taxon>Ecdysozoa</taxon>
        <taxon>Arthropoda</taxon>
        <taxon>Hexapoda</taxon>
        <taxon>Insecta</taxon>
        <taxon>Pterygota</taxon>
        <taxon>Neoptera</taxon>
        <taxon>Paraneoptera</taxon>
        <taxon>Hemiptera</taxon>
        <taxon>Heteroptera</taxon>
        <taxon>Panheteroptera</taxon>
        <taxon>Cimicomorpha</taxon>
        <taxon>Reduviidae</taxon>
        <taxon>Harpactorinae</taxon>
        <taxon>Harpactorini</taxon>
        <taxon>Rhynocoris</taxon>
    </lineage>
</organism>
<evidence type="ECO:0000256" key="3">
    <source>
        <dbReference type="ARBA" id="ARBA00022801"/>
    </source>
</evidence>
<evidence type="ECO:0000313" key="9">
    <source>
        <dbReference type="Proteomes" id="UP001461498"/>
    </source>
</evidence>
<dbReference type="InterPro" id="IPR022683">
    <property type="entry name" value="Calpain_III"/>
</dbReference>
<dbReference type="InterPro" id="IPR022682">
    <property type="entry name" value="Calpain_domain_III"/>
</dbReference>
<feature type="active site" evidence="5 6">
    <location>
        <position position="475"/>
    </location>
</feature>
<name>A0AAW1CVC0_9HEMI</name>
<keyword evidence="9" id="KW-1185">Reference proteome</keyword>
<dbReference type="EMBL" id="JAPXFL010000009">
    <property type="protein sequence ID" value="KAK9501698.1"/>
    <property type="molecule type" value="Genomic_DNA"/>
</dbReference>
<evidence type="ECO:0000256" key="5">
    <source>
        <dbReference type="PIRSR" id="PIRSR622684-1"/>
    </source>
</evidence>
<feature type="active site" evidence="5 6">
    <location>
        <position position="455"/>
    </location>
</feature>
<feature type="domain" description="Calpain catalytic" evidence="7">
    <location>
        <begin position="235"/>
        <end position="537"/>
    </location>
</feature>
<dbReference type="PANTHER" id="PTHR46143:SF1">
    <property type="entry name" value="CALPAIN-7"/>
    <property type="match status" value="1"/>
</dbReference>
<dbReference type="SMART" id="SM00230">
    <property type="entry name" value="CysPc"/>
    <property type="match status" value="1"/>
</dbReference>
<evidence type="ECO:0000313" key="8">
    <source>
        <dbReference type="EMBL" id="KAK9501698.1"/>
    </source>
</evidence>
<dbReference type="Proteomes" id="UP001461498">
    <property type="component" value="Unassembled WGS sequence"/>
</dbReference>
<dbReference type="InterPro" id="IPR001300">
    <property type="entry name" value="Peptidase_C2_calpain_cat"/>
</dbReference>
<dbReference type="InterPro" id="IPR036181">
    <property type="entry name" value="MIT_dom_sf"/>
</dbReference>
<comment type="similarity">
    <text evidence="1">Belongs to the peptidase C2 family.</text>
</comment>
<dbReference type="Pfam" id="PF04212">
    <property type="entry name" value="MIT"/>
    <property type="match status" value="1"/>
</dbReference>
<comment type="caution">
    <text evidence="8">The sequence shown here is derived from an EMBL/GenBank/DDBJ whole genome shotgun (WGS) entry which is preliminary data.</text>
</comment>
<dbReference type="InterPro" id="IPR038765">
    <property type="entry name" value="Papain-like_cys_pep_sf"/>
</dbReference>
<keyword evidence="3 6" id="KW-0378">Hydrolase</keyword>
<feature type="active site" evidence="5 6">
    <location>
        <position position="287"/>
    </location>
</feature>
<dbReference type="Gene3D" id="3.90.70.10">
    <property type="entry name" value="Cysteine proteinases"/>
    <property type="match status" value="1"/>
</dbReference>
<dbReference type="InterPro" id="IPR022684">
    <property type="entry name" value="Calpain_cysteine_protease"/>
</dbReference>
<dbReference type="SMART" id="SM00720">
    <property type="entry name" value="calpain_III"/>
    <property type="match status" value="1"/>
</dbReference>
<gene>
    <name evidence="8" type="ORF">O3M35_012374</name>
</gene>
<dbReference type="AlphaFoldDB" id="A0AAW1CVC0"/>
<evidence type="ECO:0000256" key="1">
    <source>
        <dbReference type="ARBA" id="ARBA00007623"/>
    </source>
</evidence>
<reference evidence="8 9" key="1">
    <citation type="submission" date="2022-12" db="EMBL/GenBank/DDBJ databases">
        <title>Chromosome-level genome assembly of true bugs.</title>
        <authorList>
            <person name="Ma L."/>
            <person name="Li H."/>
        </authorList>
    </citation>
    <scope>NUCLEOTIDE SEQUENCE [LARGE SCALE GENOMIC DNA]</scope>
    <source>
        <strain evidence="8">Lab_2022b</strain>
    </source>
</reference>
<dbReference type="InterPro" id="IPR051297">
    <property type="entry name" value="PalB/RIM13"/>
</dbReference>
<dbReference type="PROSITE" id="PS50203">
    <property type="entry name" value="CALPAIN_CAT"/>
    <property type="match status" value="1"/>
</dbReference>
<dbReference type="InterPro" id="IPR036213">
    <property type="entry name" value="Calpain_III_sf"/>
</dbReference>
<keyword evidence="2 6" id="KW-0645">Protease</keyword>
<dbReference type="CDD" id="cd00044">
    <property type="entry name" value="CysPc"/>
    <property type="match status" value="1"/>
</dbReference>
<accession>A0AAW1CVC0</accession>
<dbReference type="SUPFAM" id="SSF116846">
    <property type="entry name" value="MIT domain"/>
    <property type="match status" value="2"/>
</dbReference>
<dbReference type="GO" id="GO:0006508">
    <property type="term" value="P:proteolysis"/>
    <property type="evidence" value="ECO:0007669"/>
    <property type="project" value="UniProtKB-KW"/>
</dbReference>
<evidence type="ECO:0000259" key="7">
    <source>
        <dbReference type="PROSITE" id="PS50203"/>
    </source>
</evidence>
<dbReference type="SUPFAM" id="SSF49758">
    <property type="entry name" value="Calpain large subunit, middle domain (domain III)"/>
    <property type="match status" value="2"/>
</dbReference>
<evidence type="ECO:0000256" key="6">
    <source>
        <dbReference type="PROSITE-ProRule" id="PRU00239"/>
    </source>
</evidence>
<dbReference type="InterPro" id="IPR007330">
    <property type="entry name" value="MIT_dom"/>
</dbReference>
<protein>
    <recommendedName>
        <fullName evidence="7">Calpain catalytic domain-containing protein</fullName>
    </recommendedName>
</protein>
<dbReference type="Pfam" id="PF01067">
    <property type="entry name" value="Calpain_III"/>
    <property type="match status" value="1"/>
</dbReference>
<sequence length="802" mass="91656">MELVHEASRLAKKAIEYDKGNYNAAAAYYYKEASKLLKDAAETSGEGHEEWIKKSLEYQDRASKLLLPKKQTESQKPDKLMLTKARFLFGQAIEADEMEEIDEAVKLYTEAVELAFKGRKSTENHSYQEKFNFIIEKGLERAEELRGIKYPFNSEDGTVKKQTSPDILQNVTVRPAAQHSVYVRSDSSKHLKVSGKVTYSKEEKEVLFATSTVNRHSFVPFMDIDLKERFRYATPFTDKDGPLALSPKQKQHFYKWVRPEEIFSEPILIANNYIDCFSIKQTIVSDCSFVASLAVSALYEKKFGKRLLTRIIYPRKAGTKEPLYNPFGKYMVKLHLNGIQRKVIIDDTLPVDRHNELLCSFSTKKNEVLVSLLEKAYMKVMGGYDFPGSNSSIDLHALTGWIPERCSLRDEPEAKINALYAVLMTSMAKGNVLATVATGDLPESVAERAGLVPTHAYAILDVRTVQGIKLMLLKNPWSHVRWRGNYSDLDATHWTKSLKEELRYDPESASNFDNGVFWIDYNSVLRFFDVVYLSWNPDIFKYTFSTHQCWAAGVGPTKDTYNIGDNPQFKLSVDRSGSTVWILLTRHITDIEDFKYNKEYITIYVYANNGRRVYYPRDPPPLIEGIKINSPHYLTKIKFSETPEKDFTLVVGQYEKTTTIYFTLRAYSDSPFELTKMGNPYNYVKKITDGQWKGISAGGCRNHPTFVNNPAYQLELDSPGSVLIDLKAPKDFYIGFEINPINSPDFKRHDTGSFRAAFAVLELDNVPAGTYEIVPSTFEPNKEARYFLTIKTTSTMQVTKIR</sequence>